<evidence type="ECO:0000256" key="9">
    <source>
        <dbReference type="ARBA" id="ARBA00049940"/>
    </source>
</evidence>
<name>A0A1E5LJK4_9BACI</name>
<dbReference type="HAMAP" id="MF_00454">
    <property type="entry name" value="FluC"/>
    <property type="match status" value="1"/>
</dbReference>
<accession>A0A1E5LJK4</accession>
<comment type="activity regulation">
    <text evidence="10">Na(+) is not transported, but it plays an essential structural role and its presence is essential for fluoride channel function.</text>
</comment>
<dbReference type="STRING" id="1305675.BFG57_09220"/>
<organism evidence="11 12">
    <name type="scientific">Bacillus solimangrovi</name>
    <dbReference type="NCBI Taxonomy" id="1305675"/>
    <lineage>
        <taxon>Bacteria</taxon>
        <taxon>Bacillati</taxon>
        <taxon>Bacillota</taxon>
        <taxon>Bacilli</taxon>
        <taxon>Bacillales</taxon>
        <taxon>Bacillaceae</taxon>
        <taxon>Bacillus</taxon>
    </lineage>
</organism>
<keyword evidence="3 10" id="KW-0812">Transmembrane</keyword>
<evidence type="ECO:0000256" key="3">
    <source>
        <dbReference type="ARBA" id="ARBA00022692"/>
    </source>
</evidence>
<dbReference type="Proteomes" id="UP000095209">
    <property type="component" value="Unassembled WGS sequence"/>
</dbReference>
<comment type="subcellular location">
    <subcellularLocation>
        <location evidence="1 10">Cell membrane</location>
        <topology evidence="1 10">Multi-pass membrane protein</topology>
    </subcellularLocation>
</comment>
<evidence type="ECO:0000256" key="7">
    <source>
        <dbReference type="ARBA" id="ARBA00035120"/>
    </source>
</evidence>
<comment type="catalytic activity">
    <reaction evidence="8">
        <text>fluoride(in) = fluoride(out)</text>
        <dbReference type="Rhea" id="RHEA:76159"/>
        <dbReference type="ChEBI" id="CHEBI:17051"/>
    </reaction>
    <physiologicalReaction direction="left-to-right" evidence="8">
        <dbReference type="Rhea" id="RHEA:76160"/>
    </physiologicalReaction>
</comment>
<evidence type="ECO:0000256" key="4">
    <source>
        <dbReference type="ARBA" id="ARBA00022989"/>
    </source>
</evidence>
<keyword evidence="2 10" id="KW-1003">Cell membrane</keyword>
<reference evidence="11 12" key="1">
    <citation type="submission" date="2016-08" db="EMBL/GenBank/DDBJ databases">
        <title>Genome of Bacillus solimangrovi GH2-4.</title>
        <authorList>
            <person name="Lim S."/>
            <person name="Kim B.-C."/>
        </authorList>
    </citation>
    <scope>NUCLEOTIDE SEQUENCE [LARGE SCALE GENOMIC DNA]</scope>
    <source>
        <strain evidence="11 12">GH2-4</strain>
    </source>
</reference>
<evidence type="ECO:0000256" key="1">
    <source>
        <dbReference type="ARBA" id="ARBA00004651"/>
    </source>
</evidence>
<dbReference type="GO" id="GO:0005886">
    <property type="term" value="C:plasma membrane"/>
    <property type="evidence" value="ECO:0007669"/>
    <property type="project" value="UniProtKB-SubCell"/>
</dbReference>
<keyword evidence="5 10" id="KW-0472">Membrane</keyword>
<feature type="transmembrane region" description="Helical" evidence="10">
    <location>
        <begin position="60"/>
        <end position="81"/>
    </location>
</feature>
<dbReference type="GO" id="GO:0046872">
    <property type="term" value="F:metal ion binding"/>
    <property type="evidence" value="ECO:0007669"/>
    <property type="project" value="UniProtKB-KW"/>
</dbReference>
<dbReference type="GO" id="GO:0062054">
    <property type="term" value="F:fluoride channel activity"/>
    <property type="evidence" value="ECO:0007669"/>
    <property type="project" value="UniProtKB-UniRule"/>
</dbReference>
<dbReference type="InterPro" id="IPR003691">
    <property type="entry name" value="FluC"/>
</dbReference>
<protein>
    <recommendedName>
        <fullName evidence="10">Fluoride-specific ion channel FluC</fullName>
    </recommendedName>
</protein>
<evidence type="ECO:0000256" key="2">
    <source>
        <dbReference type="ARBA" id="ARBA00022475"/>
    </source>
</evidence>
<sequence length="127" mass="13307">MKLSVAVLLGGASGAVLRLFVNTQMTFSQFPFATFTENISGSFLLGCLTGIAFNSNLPEWVRVGIGTGFCGGFTTMSTFAADSITLWQTSSTATIIYIGSSVAGGLTAAMIGIMVGLKLSFIWRKVS</sequence>
<dbReference type="EMBL" id="MJEH01000004">
    <property type="protein sequence ID" value="OEH94255.1"/>
    <property type="molecule type" value="Genomic_DNA"/>
</dbReference>
<keyword evidence="10" id="KW-0813">Transport</keyword>
<dbReference type="RefSeq" id="WP_069715818.1">
    <property type="nucleotide sequence ID" value="NZ_MJEH01000004.1"/>
</dbReference>
<dbReference type="Pfam" id="PF02537">
    <property type="entry name" value="CRCB"/>
    <property type="match status" value="1"/>
</dbReference>
<keyword evidence="12" id="KW-1185">Reference proteome</keyword>
<feature type="binding site" evidence="10">
    <location>
        <position position="71"/>
    </location>
    <ligand>
        <name>Na(+)</name>
        <dbReference type="ChEBI" id="CHEBI:29101"/>
        <note>structural</note>
    </ligand>
</feature>
<keyword evidence="10" id="KW-0915">Sodium</keyword>
<evidence type="ECO:0000256" key="10">
    <source>
        <dbReference type="HAMAP-Rule" id="MF_00454"/>
    </source>
</evidence>
<evidence type="ECO:0000313" key="12">
    <source>
        <dbReference type="Proteomes" id="UP000095209"/>
    </source>
</evidence>
<keyword evidence="6 10" id="KW-0407">Ion channel</keyword>
<comment type="caution">
    <text evidence="11">The sequence shown here is derived from an EMBL/GenBank/DDBJ whole genome shotgun (WGS) entry which is preliminary data.</text>
</comment>
<dbReference type="GO" id="GO:0140114">
    <property type="term" value="P:cellular detoxification of fluoride"/>
    <property type="evidence" value="ECO:0007669"/>
    <property type="project" value="UniProtKB-UniRule"/>
</dbReference>
<dbReference type="AlphaFoldDB" id="A0A1E5LJK4"/>
<feature type="transmembrane region" description="Helical" evidence="10">
    <location>
        <begin position="93"/>
        <end position="117"/>
    </location>
</feature>
<comment type="similarity">
    <text evidence="7 10">Belongs to the fluoride channel Fluc/FEX (TC 1.A.43) family.</text>
</comment>
<evidence type="ECO:0000313" key="11">
    <source>
        <dbReference type="EMBL" id="OEH94255.1"/>
    </source>
</evidence>
<gene>
    <name evidence="10" type="primary">fluC</name>
    <name evidence="10" type="synonym">crcB</name>
    <name evidence="11" type="ORF">BFG57_09220</name>
</gene>
<keyword evidence="10" id="KW-0479">Metal-binding</keyword>
<keyword evidence="4 10" id="KW-1133">Transmembrane helix</keyword>
<dbReference type="PANTHER" id="PTHR28259:SF1">
    <property type="entry name" value="FLUORIDE EXPORT PROTEIN 1-RELATED"/>
    <property type="match status" value="1"/>
</dbReference>
<evidence type="ECO:0000256" key="6">
    <source>
        <dbReference type="ARBA" id="ARBA00023303"/>
    </source>
</evidence>
<evidence type="ECO:0000256" key="8">
    <source>
        <dbReference type="ARBA" id="ARBA00035585"/>
    </source>
</evidence>
<dbReference type="PANTHER" id="PTHR28259">
    <property type="entry name" value="FLUORIDE EXPORT PROTEIN 1-RELATED"/>
    <property type="match status" value="1"/>
</dbReference>
<keyword evidence="10" id="KW-0406">Ion transport</keyword>
<evidence type="ECO:0000256" key="5">
    <source>
        <dbReference type="ARBA" id="ARBA00023136"/>
    </source>
</evidence>
<comment type="function">
    <text evidence="9 10">Fluoride-specific ion channel. Important for reducing fluoride concentration in the cell, thus reducing its toxicity.</text>
</comment>
<feature type="transmembrane region" description="Helical" evidence="10">
    <location>
        <begin position="30"/>
        <end position="53"/>
    </location>
</feature>
<proteinExistence type="inferred from homology"/>
<feature type="binding site" evidence="10">
    <location>
        <position position="74"/>
    </location>
    <ligand>
        <name>Na(+)</name>
        <dbReference type="ChEBI" id="CHEBI:29101"/>
        <note>structural</note>
    </ligand>
</feature>